<accession>A0A0A9EQR8</accession>
<protein>
    <submittedName>
        <fullName evidence="1">Uncharacterized protein</fullName>
    </submittedName>
</protein>
<name>A0A0A9EQR8_ARUDO</name>
<dbReference type="AlphaFoldDB" id="A0A0A9EQR8"/>
<reference evidence="1" key="1">
    <citation type="submission" date="2014-09" db="EMBL/GenBank/DDBJ databases">
        <authorList>
            <person name="Magalhaes I.L.F."/>
            <person name="Oliveira U."/>
            <person name="Santos F.R."/>
            <person name="Vidigal T.H.D.A."/>
            <person name="Brescovit A.D."/>
            <person name="Santos A.J."/>
        </authorList>
    </citation>
    <scope>NUCLEOTIDE SEQUENCE</scope>
    <source>
        <tissue evidence="1">Shoot tissue taken approximately 20 cm above the soil surface</tissue>
    </source>
</reference>
<sequence length="37" mass="4558">MKPHMKRLHHINIMTKREYSLRLDQHSTSPRELMKTI</sequence>
<reference evidence="1" key="2">
    <citation type="journal article" date="2015" name="Data Brief">
        <title>Shoot transcriptome of the giant reed, Arundo donax.</title>
        <authorList>
            <person name="Barrero R.A."/>
            <person name="Guerrero F.D."/>
            <person name="Moolhuijzen P."/>
            <person name="Goolsby J.A."/>
            <person name="Tidwell J."/>
            <person name="Bellgard S.E."/>
            <person name="Bellgard M.I."/>
        </authorList>
    </citation>
    <scope>NUCLEOTIDE SEQUENCE</scope>
    <source>
        <tissue evidence="1">Shoot tissue taken approximately 20 cm above the soil surface</tissue>
    </source>
</reference>
<evidence type="ECO:0000313" key="1">
    <source>
        <dbReference type="EMBL" id="JAE01354.1"/>
    </source>
</evidence>
<proteinExistence type="predicted"/>
<dbReference type="EMBL" id="GBRH01196542">
    <property type="protein sequence ID" value="JAE01354.1"/>
    <property type="molecule type" value="Transcribed_RNA"/>
</dbReference>
<organism evidence="1">
    <name type="scientific">Arundo donax</name>
    <name type="common">Giant reed</name>
    <name type="synonym">Donax arundinaceus</name>
    <dbReference type="NCBI Taxonomy" id="35708"/>
    <lineage>
        <taxon>Eukaryota</taxon>
        <taxon>Viridiplantae</taxon>
        <taxon>Streptophyta</taxon>
        <taxon>Embryophyta</taxon>
        <taxon>Tracheophyta</taxon>
        <taxon>Spermatophyta</taxon>
        <taxon>Magnoliopsida</taxon>
        <taxon>Liliopsida</taxon>
        <taxon>Poales</taxon>
        <taxon>Poaceae</taxon>
        <taxon>PACMAD clade</taxon>
        <taxon>Arundinoideae</taxon>
        <taxon>Arundineae</taxon>
        <taxon>Arundo</taxon>
    </lineage>
</organism>